<proteinExistence type="predicted"/>
<gene>
    <name evidence="2" type="ORF">AVDCRST_MAG30-3157</name>
</gene>
<name>A0A6J4THQ6_9ACTN</name>
<keyword evidence="2" id="KW-0378">Hydrolase</keyword>
<feature type="compositionally biased region" description="Basic residues" evidence="1">
    <location>
        <begin position="173"/>
        <end position="182"/>
    </location>
</feature>
<evidence type="ECO:0000256" key="1">
    <source>
        <dbReference type="SAM" id="MobiDB-lite"/>
    </source>
</evidence>
<sequence>GREHPGGQAHRVPRGPGGRRAGRAHRPVEGGGGGRWSAGAPLARGGRDPGLQPSRQGRHVRGRQGRLRRGRRRLPRPRPPRRRRQPGHPAHGRGRRRVRPRVLPAGQAGGRHLSRRVDAGRGRRARGPHDHVVAVAAHGHRQRGRALGGRGGRRRRGSRLLAQPGRPAGVLRQARRGARRGQARGAAPQRRDGRL</sequence>
<dbReference type="GO" id="GO:0008233">
    <property type="term" value="F:peptidase activity"/>
    <property type="evidence" value="ECO:0007669"/>
    <property type="project" value="UniProtKB-KW"/>
</dbReference>
<evidence type="ECO:0000313" key="2">
    <source>
        <dbReference type="EMBL" id="CAA9522865.1"/>
    </source>
</evidence>
<feature type="region of interest" description="Disordered" evidence="1">
    <location>
        <begin position="1"/>
        <end position="195"/>
    </location>
</feature>
<dbReference type="EMBL" id="CADCVS010000405">
    <property type="protein sequence ID" value="CAA9522865.1"/>
    <property type="molecule type" value="Genomic_DNA"/>
</dbReference>
<feature type="compositionally biased region" description="Basic residues" evidence="1">
    <location>
        <begin position="56"/>
        <end position="100"/>
    </location>
</feature>
<organism evidence="2">
    <name type="scientific">uncultured Solirubrobacteraceae bacterium</name>
    <dbReference type="NCBI Taxonomy" id="1162706"/>
    <lineage>
        <taxon>Bacteria</taxon>
        <taxon>Bacillati</taxon>
        <taxon>Actinomycetota</taxon>
        <taxon>Thermoleophilia</taxon>
        <taxon>Solirubrobacterales</taxon>
        <taxon>Solirubrobacteraceae</taxon>
        <taxon>environmental samples</taxon>
    </lineage>
</organism>
<feature type="compositionally biased region" description="Basic and acidic residues" evidence="1">
    <location>
        <begin position="115"/>
        <end position="132"/>
    </location>
</feature>
<protein>
    <submittedName>
        <fullName evidence="2">Intracellular protease</fullName>
    </submittedName>
</protein>
<accession>A0A6J4THQ6</accession>
<feature type="non-terminal residue" evidence="2">
    <location>
        <position position="1"/>
    </location>
</feature>
<reference evidence="2" key="1">
    <citation type="submission" date="2020-02" db="EMBL/GenBank/DDBJ databases">
        <authorList>
            <person name="Meier V. D."/>
        </authorList>
    </citation>
    <scope>NUCLEOTIDE SEQUENCE</scope>
    <source>
        <strain evidence="2">AVDCRST_MAG30</strain>
    </source>
</reference>
<dbReference type="AlphaFoldDB" id="A0A6J4THQ6"/>
<keyword evidence="2" id="KW-0645">Protease</keyword>
<feature type="non-terminal residue" evidence="2">
    <location>
        <position position="195"/>
    </location>
</feature>
<dbReference type="GO" id="GO:0006508">
    <property type="term" value="P:proteolysis"/>
    <property type="evidence" value="ECO:0007669"/>
    <property type="project" value="UniProtKB-KW"/>
</dbReference>